<keyword evidence="4 5" id="KW-0539">Nucleus</keyword>
<dbReference type="Proteomes" id="UP001385951">
    <property type="component" value="Unassembled WGS sequence"/>
</dbReference>
<dbReference type="InterPro" id="IPR027521">
    <property type="entry name" value="Usb1"/>
</dbReference>
<feature type="compositionally biased region" description="Polar residues" evidence="6">
    <location>
        <begin position="233"/>
        <end position="243"/>
    </location>
</feature>
<keyword evidence="2 5" id="KW-0378">Hydrolase</keyword>
<name>A0AAW0GH17_9APHY</name>
<dbReference type="GO" id="GO:1990838">
    <property type="term" value="F:poly(U)-specific exoribonuclease activity, producing 3' uridine cyclic phosphate ends"/>
    <property type="evidence" value="ECO:0007669"/>
    <property type="project" value="UniProtKB-UniRule"/>
</dbReference>
<dbReference type="GO" id="GO:0034477">
    <property type="term" value="P:U6 snRNA 3'-end processing"/>
    <property type="evidence" value="ECO:0007669"/>
    <property type="project" value="UniProtKB-UniRule"/>
</dbReference>
<feature type="region of interest" description="Disordered" evidence="6">
    <location>
        <begin position="233"/>
        <end position="258"/>
    </location>
</feature>
<evidence type="ECO:0000256" key="2">
    <source>
        <dbReference type="ARBA" id="ARBA00022801"/>
    </source>
</evidence>
<dbReference type="HAMAP" id="MF_03040">
    <property type="entry name" value="USB1"/>
    <property type="match status" value="1"/>
</dbReference>
<comment type="function">
    <text evidence="5">Phosphodiesterase responsible for the U6 snRNA 3' end processing. Acts as an exoribonuclease (RNase) responsible for trimming the poly(U) tract of the last nucleotides in the pre-U6 snRNA molecule, leading to the formation of mature U6 snRNA.</text>
</comment>
<evidence type="ECO:0000256" key="5">
    <source>
        <dbReference type="HAMAP-Rule" id="MF_03040"/>
    </source>
</evidence>
<evidence type="ECO:0000256" key="3">
    <source>
        <dbReference type="ARBA" id="ARBA00023239"/>
    </source>
</evidence>
<dbReference type="GO" id="GO:0005634">
    <property type="term" value="C:nucleus"/>
    <property type="evidence" value="ECO:0007669"/>
    <property type="project" value="UniProtKB-SubCell"/>
</dbReference>
<dbReference type="EC" id="3.1.4.-" evidence="5"/>
<keyword evidence="8" id="KW-1185">Reference proteome</keyword>
<dbReference type="GO" id="GO:0016829">
    <property type="term" value="F:lyase activity"/>
    <property type="evidence" value="ECO:0007669"/>
    <property type="project" value="UniProtKB-KW"/>
</dbReference>
<sequence length="310" mass="34354">MKRSIPLVQYASSSDADSSPEPEHNAKHEQVTVLQPPPKRRKTLPVLSSTIVGPVHIDNPALHDGRIRTAPHIDGQFAAYVYFPVKLDGDLLMFLQNVLRKAKSILPSIHSIPKNIDSVESTDPVAELHISLSRPVYLRSHQRDELKNAVRRIAKSHAPFQASFATFSELQNDEKTRTFLTIEIGAGHNELKLMSDSLIPTLKAIRQREFYSDPRFHASIGWALMSQNSDSSSLGMSKTSTLPGNPEDEVDNSLSTEFPTVSSLPEELISTLRKEFGTSLLNKSTIGSFSVDSLCVRIGKDVSRWSLSSN</sequence>
<proteinExistence type="inferred from homology"/>
<feature type="region of interest" description="Disordered" evidence="6">
    <location>
        <begin position="1"/>
        <end position="41"/>
    </location>
</feature>
<dbReference type="EMBL" id="JASBNA010000006">
    <property type="protein sequence ID" value="KAK7691049.1"/>
    <property type="molecule type" value="Genomic_DNA"/>
</dbReference>
<dbReference type="Gene3D" id="3.90.1140.10">
    <property type="entry name" value="Cyclic phosphodiesterase"/>
    <property type="match status" value="1"/>
</dbReference>
<dbReference type="Pfam" id="PF09749">
    <property type="entry name" value="HVSL"/>
    <property type="match status" value="1"/>
</dbReference>
<dbReference type="PANTHER" id="PTHR13522">
    <property type="entry name" value="U6 SNRNA PHOSPHODIESTERASE 1"/>
    <property type="match status" value="1"/>
</dbReference>
<protein>
    <recommendedName>
        <fullName evidence="5">U6 snRNA phosphodiesterase</fullName>
        <ecNumber evidence="5">3.1.4.-</ecNumber>
    </recommendedName>
</protein>
<evidence type="ECO:0000256" key="1">
    <source>
        <dbReference type="ARBA" id="ARBA00022722"/>
    </source>
</evidence>
<feature type="active site" description="Proton donor/acceptor" evidence="5">
    <location>
        <position position="129"/>
    </location>
</feature>
<comment type="subcellular location">
    <subcellularLocation>
        <location evidence="5">Nucleus</location>
    </subcellularLocation>
</comment>
<evidence type="ECO:0000313" key="8">
    <source>
        <dbReference type="Proteomes" id="UP001385951"/>
    </source>
</evidence>
<reference evidence="7 8" key="1">
    <citation type="submission" date="2022-09" db="EMBL/GenBank/DDBJ databases">
        <authorList>
            <person name="Palmer J.M."/>
        </authorList>
    </citation>
    <scope>NUCLEOTIDE SEQUENCE [LARGE SCALE GENOMIC DNA]</scope>
    <source>
        <strain evidence="7 8">DSM 7382</strain>
    </source>
</reference>
<feature type="active site" description="Proton donor/acceptor" evidence="5">
    <location>
        <position position="217"/>
    </location>
</feature>
<comment type="similarity">
    <text evidence="5">Belongs to the 2H phosphoesterase superfamily. USB1 family.</text>
</comment>
<keyword evidence="1 5" id="KW-0540">Nuclease</keyword>
<evidence type="ECO:0000313" key="7">
    <source>
        <dbReference type="EMBL" id="KAK7691049.1"/>
    </source>
</evidence>
<feature type="compositionally biased region" description="Basic and acidic residues" evidence="6">
    <location>
        <begin position="21"/>
        <end position="30"/>
    </location>
</feature>
<organism evidence="7 8">
    <name type="scientific">Cerrena zonata</name>
    <dbReference type="NCBI Taxonomy" id="2478898"/>
    <lineage>
        <taxon>Eukaryota</taxon>
        <taxon>Fungi</taxon>
        <taxon>Dikarya</taxon>
        <taxon>Basidiomycota</taxon>
        <taxon>Agaricomycotina</taxon>
        <taxon>Agaricomycetes</taxon>
        <taxon>Polyporales</taxon>
        <taxon>Cerrenaceae</taxon>
        <taxon>Cerrena</taxon>
    </lineage>
</organism>
<dbReference type="PANTHER" id="PTHR13522:SF3">
    <property type="entry name" value="U6 SNRNA PHOSPHODIESTERASE 1"/>
    <property type="match status" value="1"/>
</dbReference>
<dbReference type="AlphaFoldDB" id="A0AAW0GH17"/>
<evidence type="ECO:0000256" key="4">
    <source>
        <dbReference type="ARBA" id="ARBA00023242"/>
    </source>
</evidence>
<gene>
    <name evidence="5" type="primary">USB1</name>
    <name evidence="7" type="ORF">QCA50_006152</name>
</gene>
<accession>A0AAW0GH17</accession>
<comment type="caution">
    <text evidence="7">The sequence shown here is derived from an EMBL/GenBank/DDBJ whole genome shotgun (WGS) entry which is preliminary data.</text>
</comment>
<evidence type="ECO:0000256" key="6">
    <source>
        <dbReference type="SAM" id="MobiDB-lite"/>
    </source>
</evidence>
<keyword evidence="3" id="KW-0456">Lyase</keyword>